<evidence type="ECO:0000256" key="1">
    <source>
        <dbReference type="SAM" id="Phobius"/>
    </source>
</evidence>
<feature type="transmembrane region" description="Helical" evidence="1">
    <location>
        <begin position="203"/>
        <end position="223"/>
    </location>
</feature>
<organism evidence="2 3">
    <name type="scientific">candidate division WWE3 bacterium</name>
    <dbReference type="NCBI Taxonomy" id="2053526"/>
    <lineage>
        <taxon>Bacteria</taxon>
        <taxon>Katanobacteria</taxon>
    </lineage>
</organism>
<protein>
    <submittedName>
        <fullName evidence="2">Uncharacterized protein</fullName>
    </submittedName>
</protein>
<gene>
    <name evidence="2" type="ORF">KDA10_03400</name>
</gene>
<feature type="transmembrane region" description="Helical" evidence="1">
    <location>
        <begin position="20"/>
        <end position="41"/>
    </location>
</feature>
<dbReference type="Proteomes" id="UP000714817">
    <property type="component" value="Unassembled WGS sequence"/>
</dbReference>
<keyword evidence="1" id="KW-0472">Membrane</keyword>
<feature type="transmembrane region" description="Helical" evidence="1">
    <location>
        <begin position="56"/>
        <end position="75"/>
    </location>
</feature>
<feature type="transmembrane region" description="Helical" evidence="1">
    <location>
        <begin position="167"/>
        <end position="191"/>
    </location>
</feature>
<name>A0A955IWC3_UNCKA</name>
<evidence type="ECO:0000313" key="3">
    <source>
        <dbReference type="Proteomes" id="UP000714817"/>
    </source>
</evidence>
<accession>A0A955IWC3</accession>
<sequence length="225" mass="24226">MPHHEYVTSLLYKKKTPLGFSLALSASLGIINSIFVLGWILDIKWLIDPFTSESPTKLIAAISFVCVSIIILSLSYDNNARPPLLTLIHIAVTMLFIHILAIIIFGFVTQINTGAEFIFTKNSSNTSFSDILVQKQSIGTAFSFSLICAIAIQAISGKSNYKFSMLIVGNILCLIGLTAVTGYIIGVPVLYFDIQGVSSPMSIYTGVSLIVSGAAMLASGRIGDH</sequence>
<dbReference type="EMBL" id="JAGQNY010000013">
    <property type="protein sequence ID" value="MCA9302374.1"/>
    <property type="molecule type" value="Genomic_DNA"/>
</dbReference>
<reference evidence="2" key="2">
    <citation type="journal article" date="2021" name="Microbiome">
        <title>Successional dynamics and alternative stable states in a saline activated sludge microbial community over 9 years.</title>
        <authorList>
            <person name="Wang Y."/>
            <person name="Ye J."/>
            <person name="Ju F."/>
            <person name="Liu L."/>
            <person name="Boyd J.A."/>
            <person name="Deng Y."/>
            <person name="Parks D.H."/>
            <person name="Jiang X."/>
            <person name="Yin X."/>
            <person name="Woodcroft B.J."/>
            <person name="Tyson G.W."/>
            <person name="Hugenholtz P."/>
            <person name="Polz M.F."/>
            <person name="Zhang T."/>
        </authorList>
    </citation>
    <scope>NUCLEOTIDE SEQUENCE</scope>
    <source>
        <strain evidence="2">HKST-UBA80</strain>
    </source>
</reference>
<feature type="transmembrane region" description="Helical" evidence="1">
    <location>
        <begin position="87"/>
        <end position="108"/>
    </location>
</feature>
<comment type="caution">
    <text evidence="2">The sequence shown here is derived from an EMBL/GenBank/DDBJ whole genome shotgun (WGS) entry which is preliminary data.</text>
</comment>
<feature type="transmembrane region" description="Helical" evidence="1">
    <location>
        <begin position="137"/>
        <end position="155"/>
    </location>
</feature>
<keyword evidence="1" id="KW-1133">Transmembrane helix</keyword>
<dbReference type="AlphaFoldDB" id="A0A955IWC3"/>
<evidence type="ECO:0000313" key="2">
    <source>
        <dbReference type="EMBL" id="MCA9302374.1"/>
    </source>
</evidence>
<proteinExistence type="predicted"/>
<keyword evidence="1" id="KW-0812">Transmembrane</keyword>
<reference evidence="2" key="1">
    <citation type="submission" date="2020-04" db="EMBL/GenBank/DDBJ databases">
        <authorList>
            <person name="Zhang T."/>
        </authorList>
    </citation>
    <scope>NUCLEOTIDE SEQUENCE</scope>
    <source>
        <strain evidence="2">HKST-UBA80</strain>
    </source>
</reference>